<dbReference type="PANTHER" id="PTHR30036">
    <property type="entry name" value="D-XYLOSE-BINDING PERIPLASMIC PROTEIN"/>
    <property type="match status" value="1"/>
</dbReference>
<feature type="domain" description="HTH lacI-type" evidence="3">
    <location>
        <begin position="5"/>
        <end position="49"/>
    </location>
</feature>
<keyword evidence="5" id="KW-1185">Reference proteome</keyword>
<dbReference type="Proteomes" id="UP001156691">
    <property type="component" value="Unassembled WGS sequence"/>
</dbReference>
<name>A0ABQ5W8L3_9HYPH</name>
<dbReference type="InterPro" id="IPR000843">
    <property type="entry name" value="HTH_LacI"/>
</dbReference>
<dbReference type="Gene3D" id="3.40.50.2300">
    <property type="match status" value="2"/>
</dbReference>
<evidence type="ECO:0000256" key="2">
    <source>
        <dbReference type="ARBA" id="ARBA00007639"/>
    </source>
</evidence>
<comment type="similarity">
    <text evidence="2">Belongs to the bacterial solute-binding protein 2 family.</text>
</comment>
<dbReference type="InterPro" id="IPR028082">
    <property type="entry name" value="Peripla_BP_I"/>
</dbReference>
<dbReference type="RefSeq" id="WP_284341726.1">
    <property type="nucleotide sequence ID" value="NZ_BSNS01000020.1"/>
</dbReference>
<accession>A0ABQ5W8L3</accession>
<dbReference type="SUPFAM" id="SSF53822">
    <property type="entry name" value="Periplasmic binding protein-like I"/>
    <property type="match status" value="1"/>
</dbReference>
<dbReference type="Pfam" id="PF00356">
    <property type="entry name" value="LacI"/>
    <property type="match status" value="1"/>
</dbReference>
<comment type="caution">
    <text evidence="4">The sequence shown here is derived from an EMBL/GenBank/DDBJ whole genome shotgun (WGS) entry which is preliminary data.</text>
</comment>
<dbReference type="EMBL" id="BSNS01000020">
    <property type="protein sequence ID" value="GLQ56307.1"/>
    <property type="molecule type" value="Genomic_DNA"/>
</dbReference>
<dbReference type="PROSITE" id="PS50932">
    <property type="entry name" value="HTH_LACI_2"/>
    <property type="match status" value="1"/>
</dbReference>
<dbReference type="InterPro" id="IPR025997">
    <property type="entry name" value="SBP_2_dom"/>
</dbReference>
<sequence length="344" mass="36951">MARRPTVADLAREAGVSVATVDRVLNARLPVRPQTAHRVYEAAEAIGYHGLGLIRRRAEEALPLYRFGFLLQRPDQLFYQDFARALDQATLVPHADFRAQPTIRFLPSQKPSDIVANLGELAPHVDTIGMVAIDHPAVTAAVADVEASGKPVFSLLSDFATGVRRGYIGTNNRKVGRTAGWLVAKAAPTAGKVAVFVGSHRFHGHEMREIGFRSYLREAAPDLAIIDTQVSLEDAGLAHEATLDILRRYPDLVAIYLAGGGTEGVISALREESMAGRVVLVCNEINPVTHAALADNIATALIATPLAALSQALVDLMAGALARPQAESVGQTFLPFDIFVSENI</sequence>
<evidence type="ECO:0000256" key="1">
    <source>
        <dbReference type="ARBA" id="ARBA00004418"/>
    </source>
</evidence>
<dbReference type="CDD" id="cd01392">
    <property type="entry name" value="HTH_LacI"/>
    <property type="match status" value="1"/>
</dbReference>
<organism evidence="4 5">
    <name type="scientific">Devosia nitrariae</name>
    <dbReference type="NCBI Taxonomy" id="2071872"/>
    <lineage>
        <taxon>Bacteria</taxon>
        <taxon>Pseudomonadati</taxon>
        <taxon>Pseudomonadota</taxon>
        <taxon>Alphaproteobacteria</taxon>
        <taxon>Hyphomicrobiales</taxon>
        <taxon>Devosiaceae</taxon>
        <taxon>Devosia</taxon>
    </lineage>
</organism>
<evidence type="ECO:0000259" key="3">
    <source>
        <dbReference type="PROSITE" id="PS50932"/>
    </source>
</evidence>
<dbReference type="PRINTS" id="PR00036">
    <property type="entry name" value="HTHLACI"/>
</dbReference>
<evidence type="ECO:0000313" key="4">
    <source>
        <dbReference type="EMBL" id="GLQ56307.1"/>
    </source>
</evidence>
<protein>
    <submittedName>
        <fullName evidence="4">LacI family transcriptional regulator</fullName>
    </submittedName>
</protein>
<gene>
    <name evidence="4" type="ORF">GCM10010862_35660</name>
</gene>
<dbReference type="CDD" id="cd06307">
    <property type="entry name" value="PBP1_sugar_binding"/>
    <property type="match status" value="1"/>
</dbReference>
<evidence type="ECO:0000313" key="5">
    <source>
        <dbReference type="Proteomes" id="UP001156691"/>
    </source>
</evidence>
<dbReference type="PANTHER" id="PTHR30036:SF7">
    <property type="entry name" value="ABC TRANSPORTER PERIPLASMIC-BINDING PROTEIN YPHF"/>
    <property type="match status" value="1"/>
</dbReference>
<dbReference type="InterPro" id="IPR050555">
    <property type="entry name" value="Bact_Solute-Bind_Prot2"/>
</dbReference>
<dbReference type="PROSITE" id="PS00356">
    <property type="entry name" value="HTH_LACI_1"/>
    <property type="match status" value="1"/>
</dbReference>
<dbReference type="Pfam" id="PF13407">
    <property type="entry name" value="Peripla_BP_4"/>
    <property type="match status" value="1"/>
</dbReference>
<proteinExistence type="inferred from homology"/>
<dbReference type="SUPFAM" id="SSF47413">
    <property type="entry name" value="lambda repressor-like DNA-binding domains"/>
    <property type="match status" value="1"/>
</dbReference>
<reference evidence="5" key="1">
    <citation type="journal article" date="2019" name="Int. J. Syst. Evol. Microbiol.">
        <title>The Global Catalogue of Microorganisms (GCM) 10K type strain sequencing project: providing services to taxonomists for standard genome sequencing and annotation.</title>
        <authorList>
            <consortium name="The Broad Institute Genomics Platform"/>
            <consortium name="The Broad Institute Genome Sequencing Center for Infectious Disease"/>
            <person name="Wu L."/>
            <person name="Ma J."/>
        </authorList>
    </citation>
    <scope>NUCLEOTIDE SEQUENCE [LARGE SCALE GENOMIC DNA]</scope>
    <source>
        <strain evidence="5">NBRC 112416</strain>
    </source>
</reference>
<dbReference type="Gene3D" id="1.10.260.40">
    <property type="entry name" value="lambda repressor-like DNA-binding domains"/>
    <property type="match status" value="1"/>
</dbReference>
<dbReference type="InterPro" id="IPR010982">
    <property type="entry name" value="Lambda_DNA-bd_dom_sf"/>
</dbReference>
<dbReference type="SMART" id="SM00354">
    <property type="entry name" value="HTH_LACI"/>
    <property type="match status" value="1"/>
</dbReference>
<comment type="subcellular location">
    <subcellularLocation>
        <location evidence="1">Periplasm</location>
    </subcellularLocation>
</comment>